<dbReference type="SUPFAM" id="SSF46785">
    <property type="entry name" value="Winged helix' DNA-binding domain"/>
    <property type="match status" value="1"/>
</dbReference>
<keyword evidence="8" id="KW-1185">Reference proteome</keyword>
<dbReference type="VEuPathDB" id="TrichDB:TRFO_14135"/>
<evidence type="ECO:0000259" key="6">
    <source>
        <dbReference type="Pfam" id="PF08784"/>
    </source>
</evidence>
<dbReference type="PANTHER" id="PTHR13989">
    <property type="entry name" value="REPLICATION PROTEIN A-RELATED"/>
    <property type="match status" value="1"/>
</dbReference>
<organism evidence="7 8">
    <name type="scientific">Tritrichomonas foetus</name>
    <dbReference type="NCBI Taxonomy" id="1144522"/>
    <lineage>
        <taxon>Eukaryota</taxon>
        <taxon>Metamonada</taxon>
        <taxon>Parabasalia</taxon>
        <taxon>Tritrichomonadida</taxon>
        <taxon>Tritrichomonadidae</taxon>
        <taxon>Tritrichomonas</taxon>
    </lineage>
</organism>
<comment type="caution">
    <text evidence="7">The sequence shown here is derived from an EMBL/GenBank/DDBJ whole genome shotgun (WGS) entry which is preliminary data.</text>
</comment>
<dbReference type="SUPFAM" id="SSF50249">
    <property type="entry name" value="Nucleic acid-binding proteins"/>
    <property type="match status" value="1"/>
</dbReference>
<dbReference type="InterPro" id="IPR014892">
    <property type="entry name" value="RPA_C"/>
</dbReference>
<evidence type="ECO:0000256" key="4">
    <source>
        <dbReference type="ARBA" id="ARBA00023242"/>
    </source>
</evidence>
<evidence type="ECO:0000256" key="2">
    <source>
        <dbReference type="ARBA" id="ARBA00007815"/>
    </source>
</evidence>
<evidence type="ECO:0000313" key="7">
    <source>
        <dbReference type="EMBL" id="OHT15383.1"/>
    </source>
</evidence>
<dbReference type="InterPro" id="IPR036388">
    <property type="entry name" value="WH-like_DNA-bd_sf"/>
</dbReference>
<evidence type="ECO:0000256" key="3">
    <source>
        <dbReference type="ARBA" id="ARBA00023125"/>
    </source>
</evidence>
<dbReference type="GO" id="GO:0000781">
    <property type="term" value="C:chromosome, telomeric region"/>
    <property type="evidence" value="ECO:0007669"/>
    <property type="project" value="TreeGrafter"/>
</dbReference>
<feature type="region of interest" description="Disordered" evidence="5">
    <location>
        <begin position="190"/>
        <end position="209"/>
    </location>
</feature>
<evidence type="ECO:0000256" key="5">
    <source>
        <dbReference type="SAM" id="MobiDB-lite"/>
    </source>
</evidence>
<dbReference type="GO" id="GO:0006260">
    <property type="term" value="P:DNA replication"/>
    <property type="evidence" value="ECO:0007669"/>
    <property type="project" value="TreeGrafter"/>
</dbReference>
<dbReference type="InterPro" id="IPR036390">
    <property type="entry name" value="WH_DNA-bd_sf"/>
</dbReference>
<name>A0A1J4KVX6_9EUKA</name>
<keyword evidence="3" id="KW-0238">DNA-binding</keyword>
<dbReference type="OrthoDB" id="25571at2759"/>
<sequence>MNFYEKYLNVQNFFLRMIEGGGFDPGDKIPSEADNRLPVRTDDTLVPVTIKQILDANPEPGKPLMIDGVQRKIVSICGLIVNVSEENISIVYDIDDGTGVFRVQDFTQSDSMNLEPALQVHTYAYVCGRINTGTKDRSAPPYISAFKVKPVEDFDQIPYHTLQALYVHKYMLHGLPKNSAFDNDAKDQIHAPAQQQQTTNQRQAEPSLQREEMVKKAVLDYIRAKDQTYGVHQDQIAQALSNIYSVDEVLQAIEALNYGGEIYSAAEADHYACC</sequence>
<gene>
    <name evidence="7" type="ORF">TRFO_14135</name>
</gene>
<dbReference type="PANTHER" id="PTHR13989:SF16">
    <property type="entry name" value="REPLICATION PROTEIN A2"/>
    <property type="match status" value="1"/>
</dbReference>
<comment type="similarity">
    <text evidence="2">Belongs to the replication factor A protein 2 family.</text>
</comment>
<dbReference type="RefSeq" id="XP_068368519.1">
    <property type="nucleotide sequence ID" value="XM_068497628.1"/>
</dbReference>
<feature type="domain" description="Replication protein A C-terminal" evidence="6">
    <location>
        <begin position="193"/>
        <end position="266"/>
    </location>
</feature>
<dbReference type="Pfam" id="PF08784">
    <property type="entry name" value="RPA_C"/>
    <property type="match status" value="1"/>
</dbReference>
<protein>
    <recommendedName>
        <fullName evidence="6">Replication protein A C-terminal domain-containing protein</fullName>
    </recommendedName>
</protein>
<dbReference type="GO" id="GO:0006289">
    <property type="term" value="P:nucleotide-excision repair"/>
    <property type="evidence" value="ECO:0007669"/>
    <property type="project" value="TreeGrafter"/>
</dbReference>
<evidence type="ECO:0000256" key="1">
    <source>
        <dbReference type="ARBA" id="ARBA00004123"/>
    </source>
</evidence>
<comment type="subcellular location">
    <subcellularLocation>
        <location evidence="1">Nucleus</location>
    </subcellularLocation>
</comment>
<dbReference type="GO" id="GO:0035861">
    <property type="term" value="C:site of double-strand break"/>
    <property type="evidence" value="ECO:0007669"/>
    <property type="project" value="TreeGrafter"/>
</dbReference>
<keyword evidence="4" id="KW-0539">Nucleus</keyword>
<dbReference type="InterPro" id="IPR012340">
    <property type="entry name" value="NA-bd_OB-fold"/>
</dbReference>
<feature type="compositionally biased region" description="Low complexity" evidence="5">
    <location>
        <begin position="194"/>
        <end position="203"/>
    </location>
</feature>
<evidence type="ECO:0000313" key="8">
    <source>
        <dbReference type="Proteomes" id="UP000179807"/>
    </source>
</evidence>
<accession>A0A1J4KVX6</accession>
<dbReference type="Gene3D" id="2.40.50.140">
    <property type="entry name" value="Nucleic acid-binding proteins"/>
    <property type="match status" value="1"/>
</dbReference>
<dbReference type="Proteomes" id="UP000179807">
    <property type="component" value="Unassembled WGS sequence"/>
</dbReference>
<proteinExistence type="inferred from homology"/>
<reference evidence="7" key="1">
    <citation type="submission" date="2016-10" db="EMBL/GenBank/DDBJ databases">
        <authorList>
            <person name="Benchimol M."/>
            <person name="Almeida L.G."/>
            <person name="Vasconcelos A.T."/>
            <person name="Perreira-Neves A."/>
            <person name="Rosa I.A."/>
            <person name="Tasca T."/>
            <person name="Bogo M.R."/>
            <person name="de Souza W."/>
        </authorList>
    </citation>
    <scope>NUCLEOTIDE SEQUENCE [LARGE SCALE GENOMIC DNA]</scope>
    <source>
        <strain evidence="7">K</strain>
    </source>
</reference>
<dbReference type="GO" id="GO:0003697">
    <property type="term" value="F:single-stranded DNA binding"/>
    <property type="evidence" value="ECO:0007669"/>
    <property type="project" value="TreeGrafter"/>
</dbReference>
<dbReference type="GO" id="GO:0000724">
    <property type="term" value="P:double-strand break repair via homologous recombination"/>
    <property type="evidence" value="ECO:0007669"/>
    <property type="project" value="TreeGrafter"/>
</dbReference>
<dbReference type="InterPro" id="IPR040260">
    <property type="entry name" value="RFA2-like"/>
</dbReference>
<dbReference type="GO" id="GO:0005662">
    <property type="term" value="C:DNA replication factor A complex"/>
    <property type="evidence" value="ECO:0007669"/>
    <property type="project" value="TreeGrafter"/>
</dbReference>
<dbReference type="GeneID" id="94832332"/>
<dbReference type="EMBL" id="MLAK01000229">
    <property type="protein sequence ID" value="OHT15383.1"/>
    <property type="molecule type" value="Genomic_DNA"/>
</dbReference>
<dbReference type="AlphaFoldDB" id="A0A1J4KVX6"/>
<dbReference type="Gene3D" id="1.10.10.10">
    <property type="entry name" value="Winged helix-like DNA-binding domain superfamily/Winged helix DNA-binding domain"/>
    <property type="match status" value="1"/>
</dbReference>